<proteinExistence type="predicted"/>
<feature type="domain" description="Peptidase S9 prolyl oligopeptidase catalytic" evidence="5">
    <location>
        <begin position="531"/>
        <end position="727"/>
    </location>
</feature>
<dbReference type="SUPFAM" id="SSF53474">
    <property type="entry name" value="alpha/beta-Hydrolases"/>
    <property type="match status" value="1"/>
</dbReference>
<keyword evidence="2" id="KW-0378">Hydrolase</keyword>
<reference evidence="7 8" key="1">
    <citation type="journal article" date="2012" name="Stand. Genomic Sci.">
        <title>Genome sequence of the orange-pigmented seawater bacterium Owenweeksia hongkongensis type strain (UST20020801(T)).</title>
        <authorList>
            <person name="Riedel T."/>
            <person name="Held B."/>
            <person name="Nolan M."/>
            <person name="Lucas S."/>
            <person name="Lapidus A."/>
            <person name="Tice H."/>
            <person name="Del Rio T.G."/>
            <person name="Cheng J.F."/>
            <person name="Han C."/>
            <person name="Tapia R."/>
            <person name="Goodwin L.A."/>
            <person name="Pitluck S."/>
            <person name="Liolios K."/>
            <person name="Mavromatis K."/>
            <person name="Pagani I."/>
            <person name="Ivanova N."/>
            <person name="Mikhailova N."/>
            <person name="Pati A."/>
            <person name="Chen A."/>
            <person name="Palaniappan K."/>
            <person name="Rohde M."/>
            <person name="Tindall B.J."/>
            <person name="Detter J.C."/>
            <person name="Goker M."/>
            <person name="Woyke T."/>
            <person name="Bristow J."/>
            <person name="Eisen J.A."/>
            <person name="Markowitz V."/>
            <person name="Hugenholtz P."/>
            <person name="Klenk H.P."/>
            <person name="Kyrpides N.C."/>
        </authorList>
    </citation>
    <scope>NUCLEOTIDE SEQUENCE</scope>
    <source>
        <strain evidence="8">DSM 17368 / JCM 12287 / NRRL B-23963</strain>
    </source>
</reference>
<feature type="signal peptide" evidence="4">
    <location>
        <begin position="1"/>
        <end position="20"/>
    </location>
</feature>
<sequence length="727" mass="83207">MIRTTFSVLMLVGMCFQASAQGKKVTLEDVWKRYEFAARSTSALNSMNDGLHYTAITKTDNGPTLEKFSYKTGESVGLIISANVIEEQTGKRVNFVDYEFSPNEDKVLLATDQESIYRHSSKSRYYVYDLKNGKLDSLATEGKQQLATFSPTRNQVAFVKDNRLHIQDFDSGSRELISFGKGEDDAFIAGAVDWVYEEEFSFHKGFEWSPDGDYIAYYQTDEREVPQFTMDIYGKGLYPSEDEFKYPKAGEPNSDVSIHLFDVKKKADTKVELTNDYEYIPRIKWTTEDDELVIYSMNRLQNQLTLWKVDAKSAGANVLYQENAPAYLEINDNLRFLKDGSFIWTSERDGFMHIYHMGKDGSIKKQITKGNWDVTEFYGFDEDGKTFYYQAAEESPMERAVYSIKLNGSGKKKLSTQKGWNDAEFSNGFKFYINTYSSKDVPTLETLHNSKGEVLRTITDNAALKTKLRSYDIAQKNFFKFENEEGTELNGWMIKPQNFEEGKKYPVLMFVYGGPGSQTVKNQYDGFNHFYYQSLANQGYIIVSVDNRGTGARGRDFRTVTYKQLGKYEIEDQISAAKYLGGLPYVDKGRIGIWGWSYGGYMSSLGLTKGAEVFTMAIAVAPVTNWRFYDSIYTERYMDTPQNNGNGYDDNSPINHVEKMRGKYLLVHGSADDNVHVQNTMRMVSALVAADKQFDLFIYPDKNHGIYGGNTRFHLYKMMNDFILENL</sequence>
<dbReference type="eggNOG" id="COG1506">
    <property type="taxonomic scope" value="Bacteria"/>
</dbReference>
<dbReference type="PROSITE" id="PS00708">
    <property type="entry name" value="PRO_ENDOPEP_SER"/>
    <property type="match status" value="1"/>
</dbReference>
<dbReference type="HOGENOM" id="CLU_006105_2_0_10"/>
<evidence type="ECO:0000256" key="4">
    <source>
        <dbReference type="SAM" id="SignalP"/>
    </source>
</evidence>
<keyword evidence="1" id="KW-0645">Protease</keyword>
<feature type="chain" id="PRO_5003514561" evidence="4">
    <location>
        <begin position="21"/>
        <end position="727"/>
    </location>
</feature>
<organism evidence="7 8">
    <name type="scientific">Owenweeksia hongkongensis (strain DSM 17368 / CIP 108786 / JCM 12287 / NRRL B-23963 / UST20020801)</name>
    <dbReference type="NCBI Taxonomy" id="926562"/>
    <lineage>
        <taxon>Bacteria</taxon>
        <taxon>Pseudomonadati</taxon>
        <taxon>Bacteroidota</taxon>
        <taxon>Flavobacteriia</taxon>
        <taxon>Flavobacteriales</taxon>
        <taxon>Owenweeksiaceae</taxon>
        <taxon>Owenweeksia</taxon>
    </lineage>
</organism>
<dbReference type="Proteomes" id="UP000005631">
    <property type="component" value="Chromosome"/>
</dbReference>
<evidence type="ECO:0000313" key="7">
    <source>
        <dbReference type="EMBL" id="AEV33969.1"/>
    </source>
</evidence>
<dbReference type="InterPro" id="IPR029058">
    <property type="entry name" value="AB_hydrolase_fold"/>
</dbReference>
<evidence type="ECO:0000256" key="3">
    <source>
        <dbReference type="ARBA" id="ARBA00023180"/>
    </source>
</evidence>
<dbReference type="OrthoDB" id="9812921at2"/>
<dbReference type="GO" id="GO:0006508">
    <property type="term" value="P:proteolysis"/>
    <property type="evidence" value="ECO:0007669"/>
    <property type="project" value="UniProtKB-KW"/>
</dbReference>
<dbReference type="MEROPS" id="S09.013"/>
<dbReference type="SUPFAM" id="SSF82171">
    <property type="entry name" value="DPP6 N-terminal domain-like"/>
    <property type="match status" value="1"/>
</dbReference>
<dbReference type="PANTHER" id="PTHR11731">
    <property type="entry name" value="PROTEASE FAMILY S9B,C DIPEPTIDYL-PEPTIDASE IV-RELATED"/>
    <property type="match status" value="1"/>
</dbReference>
<dbReference type="InterPro" id="IPR002471">
    <property type="entry name" value="Pept_S9_AS"/>
</dbReference>
<dbReference type="PATRIC" id="fig|926562.3.peg.3032"/>
<dbReference type="Gene3D" id="2.140.10.30">
    <property type="entry name" value="Dipeptidylpeptidase IV, N-terminal domain"/>
    <property type="match status" value="1"/>
</dbReference>
<dbReference type="PANTHER" id="PTHR11731:SF193">
    <property type="entry name" value="DIPEPTIDYL PEPTIDASE 9"/>
    <property type="match status" value="1"/>
</dbReference>
<dbReference type="InterPro" id="IPR050278">
    <property type="entry name" value="Serine_Prot_S9B/DPPIV"/>
</dbReference>
<feature type="domain" description="Dipeptidylpeptidase IV N-terminal" evidence="6">
    <location>
        <begin position="101"/>
        <end position="443"/>
    </location>
</feature>
<accession>G8R219</accession>
<dbReference type="Gene3D" id="3.40.50.1820">
    <property type="entry name" value="alpha/beta hydrolase"/>
    <property type="match status" value="1"/>
</dbReference>
<keyword evidence="4" id="KW-0732">Signal</keyword>
<name>G8R219_OWEHD</name>
<evidence type="ECO:0000259" key="5">
    <source>
        <dbReference type="Pfam" id="PF00326"/>
    </source>
</evidence>
<dbReference type="RefSeq" id="WP_014203316.1">
    <property type="nucleotide sequence ID" value="NC_016599.1"/>
</dbReference>
<protein>
    <submittedName>
        <fullName evidence="7">Dipeptidyl aminopeptidase/acylaminoacyl peptidase</fullName>
    </submittedName>
</protein>
<evidence type="ECO:0000313" key="8">
    <source>
        <dbReference type="Proteomes" id="UP000005631"/>
    </source>
</evidence>
<keyword evidence="3" id="KW-0325">Glycoprotein</keyword>
<dbReference type="FunFam" id="3.40.50.1820:FF:000003">
    <property type="entry name" value="Dipeptidyl peptidase 4"/>
    <property type="match status" value="1"/>
</dbReference>
<evidence type="ECO:0000259" key="6">
    <source>
        <dbReference type="Pfam" id="PF00930"/>
    </source>
</evidence>
<dbReference type="InterPro" id="IPR002469">
    <property type="entry name" value="Peptidase_S9B_N"/>
</dbReference>
<evidence type="ECO:0000256" key="2">
    <source>
        <dbReference type="ARBA" id="ARBA00022801"/>
    </source>
</evidence>
<dbReference type="GO" id="GO:0004252">
    <property type="term" value="F:serine-type endopeptidase activity"/>
    <property type="evidence" value="ECO:0007669"/>
    <property type="project" value="InterPro"/>
</dbReference>
<keyword evidence="8" id="KW-1185">Reference proteome</keyword>
<dbReference type="GO" id="GO:0008239">
    <property type="term" value="F:dipeptidyl-peptidase activity"/>
    <property type="evidence" value="ECO:0007669"/>
    <property type="project" value="TreeGrafter"/>
</dbReference>
<keyword evidence="7" id="KW-0031">Aminopeptidase</keyword>
<dbReference type="AlphaFoldDB" id="G8R219"/>
<gene>
    <name evidence="7" type="ordered locus">Oweho_3014</name>
</gene>
<dbReference type="STRING" id="926562.Oweho_3014"/>
<dbReference type="GO" id="GO:0004177">
    <property type="term" value="F:aminopeptidase activity"/>
    <property type="evidence" value="ECO:0007669"/>
    <property type="project" value="UniProtKB-KW"/>
</dbReference>
<evidence type="ECO:0000256" key="1">
    <source>
        <dbReference type="ARBA" id="ARBA00022670"/>
    </source>
</evidence>
<dbReference type="InterPro" id="IPR001375">
    <property type="entry name" value="Peptidase_S9_cat"/>
</dbReference>
<dbReference type="EMBL" id="CP003156">
    <property type="protein sequence ID" value="AEV33969.1"/>
    <property type="molecule type" value="Genomic_DNA"/>
</dbReference>
<dbReference type="Pfam" id="PF00930">
    <property type="entry name" value="DPPIV_N"/>
    <property type="match status" value="1"/>
</dbReference>
<dbReference type="KEGG" id="oho:Oweho_3014"/>
<dbReference type="eggNOG" id="COG0823">
    <property type="taxonomic scope" value="Bacteria"/>
</dbReference>
<dbReference type="Pfam" id="PF00326">
    <property type="entry name" value="Peptidase_S9"/>
    <property type="match status" value="1"/>
</dbReference>